<evidence type="ECO:0008006" key="4">
    <source>
        <dbReference type="Google" id="ProtNLM"/>
    </source>
</evidence>
<sequence length="128" mass="13599">MKSLLCTFLCLALIASSSCKKDDCVPGNLDTNIIGKWSIKALGQDLGDVEFHANGTLVDPDDALIGAESGGQVLDVKTFEVLSNVLVRVQAENADHSAAIAAEYDITSYTCDNVVMSVFGVEANMSRK</sequence>
<dbReference type="Proteomes" id="UP000808337">
    <property type="component" value="Unassembled WGS sequence"/>
</dbReference>
<evidence type="ECO:0000256" key="1">
    <source>
        <dbReference type="SAM" id="SignalP"/>
    </source>
</evidence>
<feature type="signal peptide" evidence="1">
    <location>
        <begin position="1"/>
        <end position="21"/>
    </location>
</feature>
<gene>
    <name evidence="2" type="ORF">IPP15_05275</name>
</gene>
<evidence type="ECO:0000313" key="3">
    <source>
        <dbReference type="Proteomes" id="UP000808337"/>
    </source>
</evidence>
<dbReference type="PROSITE" id="PS51257">
    <property type="entry name" value="PROKAR_LIPOPROTEIN"/>
    <property type="match status" value="1"/>
</dbReference>
<organism evidence="2 3">
    <name type="scientific">Candidatus Opimibacter skivensis</name>
    <dbReference type="NCBI Taxonomy" id="2982028"/>
    <lineage>
        <taxon>Bacteria</taxon>
        <taxon>Pseudomonadati</taxon>
        <taxon>Bacteroidota</taxon>
        <taxon>Saprospiria</taxon>
        <taxon>Saprospirales</taxon>
        <taxon>Saprospiraceae</taxon>
        <taxon>Candidatus Opimibacter</taxon>
    </lineage>
</organism>
<name>A0A9D7ST65_9BACT</name>
<keyword evidence="1" id="KW-0732">Signal</keyword>
<reference evidence="2 3" key="1">
    <citation type="submission" date="2020-10" db="EMBL/GenBank/DDBJ databases">
        <title>Connecting structure to function with the recovery of over 1000 high-quality activated sludge metagenome-assembled genomes encoding full-length rRNA genes using long-read sequencing.</title>
        <authorList>
            <person name="Singleton C.M."/>
            <person name="Petriglieri F."/>
            <person name="Kristensen J.M."/>
            <person name="Kirkegaard R.H."/>
            <person name="Michaelsen T.Y."/>
            <person name="Andersen M.H."/>
            <person name="Karst S.M."/>
            <person name="Dueholm M.S."/>
            <person name="Nielsen P.H."/>
            <person name="Albertsen M."/>
        </authorList>
    </citation>
    <scope>NUCLEOTIDE SEQUENCE [LARGE SCALE GENOMIC DNA]</scope>
    <source>
        <strain evidence="2">Ribe_18-Q3-R11-54_MAXAC.273</strain>
    </source>
</reference>
<dbReference type="AlphaFoldDB" id="A0A9D7ST65"/>
<proteinExistence type="predicted"/>
<evidence type="ECO:0000313" key="2">
    <source>
        <dbReference type="EMBL" id="MBK9981826.1"/>
    </source>
</evidence>
<feature type="chain" id="PRO_5038932949" description="Lipocalin-like domain-containing protein" evidence="1">
    <location>
        <begin position="22"/>
        <end position="128"/>
    </location>
</feature>
<dbReference type="EMBL" id="JADKGY010000001">
    <property type="protein sequence ID" value="MBK9981826.1"/>
    <property type="molecule type" value="Genomic_DNA"/>
</dbReference>
<comment type="caution">
    <text evidence="2">The sequence shown here is derived from an EMBL/GenBank/DDBJ whole genome shotgun (WGS) entry which is preliminary data.</text>
</comment>
<accession>A0A9D7ST65</accession>
<protein>
    <recommendedName>
        <fullName evidence="4">Lipocalin-like domain-containing protein</fullName>
    </recommendedName>
</protein>